<dbReference type="Proteomes" id="UP000186437">
    <property type="component" value="Unassembled WGS sequence"/>
</dbReference>
<evidence type="ECO:0000256" key="3">
    <source>
        <dbReference type="ARBA" id="ARBA00023125"/>
    </source>
</evidence>
<keyword evidence="3" id="KW-0238">DNA-binding</keyword>
<evidence type="ECO:0000256" key="2">
    <source>
        <dbReference type="ARBA" id="ARBA00022747"/>
    </source>
</evidence>
<dbReference type="Proteomes" id="UP000255213">
    <property type="component" value="Unassembled WGS sequence"/>
</dbReference>
<evidence type="ECO:0000313" key="7">
    <source>
        <dbReference type="Proteomes" id="UP000186437"/>
    </source>
</evidence>
<sequence>MTDFKKIKLSILFKRLTTLTYSGYNADDLIMDDGTVPVIVNSSKNNGVAGYSNYKALNEGNVITFSDTVNPEETIFYQKNDFIGFSHVNKLIPKFDGFDELVALYVIAAFKRSIKGIYDYNKKFTSEIEEQELVLPIITDTDDKLDLEYIKSYILNIIPAFYEFEGNQIDEMSARKRSKLEDERAFILDKFLER</sequence>
<dbReference type="Pfam" id="PF01420">
    <property type="entry name" value="Methylase_S"/>
    <property type="match status" value="1"/>
</dbReference>
<evidence type="ECO:0000259" key="4">
    <source>
        <dbReference type="Pfam" id="PF01420"/>
    </source>
</evidence>
<organism evidence="5 7">
    <name type="scientific">Streptococcus acidominimus</name>
    <dbReference type="NCBI Taxonomy" id="1326"/>
    <lineage>
        <taxon>Bacteria</taxon>
        <taxon>Bacillati</taxon>
        <taxon>Bacillota</taxon>
        <taxon>Bacilli</taxon>
        <taxon>Lactobacillales</taxon>
        <taxon>Streptococcaceae</taxon>
        <taxon>Streptococcus</taxon>
    </lineage>
</organism>
<name>A0A1Q8EFF0_STRAI</name>
<dbReference type="GO" id="GO:0003677">
    <property type="term" value="F:DNA binding"/>
    <property type="evidence" value="ECO:0007669"/>
    <property type="project" value="UniProtKB-KW"/>
</dbReference>
<dbReference type="InterPro" id="IPR000055">
    <property type="entry name" value="Restrct_endonuc_typeI_TRD"/>
</dbReference>
<reference evidence="6 8" key="3">
    <citation type="submission" date="2018-06" db="EMBL/GenBank/DDBJ databases">
        <authorList>
            <consortium name="Pathogen Informatics"/>
            <person name="Doyle S."/>
        </authorList>
    </citation>
    <scope>NUCLEOTIDE SEQUENCE [LARGE SCALE GENOMIC DNA]</scope>
    <source>
        <strain evidence="6 8">NCTC12957</strain>
    </source>
</reference>
<dbReference type="SUPFAM" id="SSF116734">
    <property type="entry name" value="DNA methylase specificity domain"/>
    <property type="match status" value="1"/>
</dbReference>
<evidence type="ECO:0000256" key="1">
    <source>
        <dbReference type="ARBA" id="ARBA00010923"/>
    </source>
</evidence>
<gene>
    <name evidence="5" type="ORF">BU200_01920</name>
    <name evidence="6" type="ORF">NCTC12957_00260</name>
</gene>
<feature type="domain" description="Type I restriction modification DNA specificity" evidence="4">
    <location>
        <begin position="29"/>
        <end position="155"/>
    </location>
</feature>
<dbReference type="OrthoDB" id="1691238at2"/>
<keyword evidence="2" id="KW-0680">Restriction system</keyword>
<keyword evidence="7" id="KW-1185">Reference proteome</keyword>
<comment type="similarity">
    <text evidence="1">Belongs to the type-I restriction system S methylase family.</text>
</comment>
<dbReference type="GO" id="GO:0009307">
    <property type="term" value="P:DNA restriction-modification system"/>
    <property type="evidence" value="ECO:0007669"/>
    <property type="project" value="UniProtKB-KW"/>
</dbReference>
<dbReference type="EMBL" id="UHEN01000001">
    <property type="protein sequence ID" value="SUN05634.1"/>
    <property type="molecule type" value="Genomic_DNA"/>
</dbReference>
<evidence type="ECO:0000313" key="5">
    <source>
        <dbReference type="EMBL" id="OLF50508.1"/>
    </source>
</evidence>
<dbReference type="InterPro" id="IPR044946">
    <property type="entry name" value="Restrct_endonuc_typeI_TRD_sf"/>
</dbReference>
<evidence type="ECO:0000313" key="8">
    <source>
        <dbReference type="Proteomes" id="UP000255213"/>
    </source>
</evidence>
<evidence type="ECO:0000313" key="6">
    <source>
        <dbReference type="EMBL" id="SUN05634.1"/>
    </source>
</evidence>
<reference evidence="5" key="1">
    <citation type="submission" date="2016-12" db="EMBL/GenBank/DDBJ databases">
        <authorList>
            <person name="Song W.-J."/>
            <person name="Kurnit D.M."/>
        </authorList>
    </citation>
    <scope>NUCLEOTIDE SEQUENCE [LARGE SCALE GENOMIC DNA]</scope>
    <source>
        <strain evidence="5">ATCC 51725</strain>
    </source>
</reference>
<dbReference type="AlphaFoldDB" id="A0A1Q8EFF0"/>
<dbReference type="RefSeq" id="WP_075098546.1">
    <property type="nucleotide sequence ID" value="NZ_MSJL01000005.1"/>
</dbReference>
<dbReference type="Gene3D" id="3.90.220.20">
    <property type="entry name" value="DNA methylase specificity domains"/>
    <property type="match status" value="1"/>
</dbReference>
<protein>
    <submittedName>
        <fullName evidence="6">Type I restriction modification DNA specificity domain</fullName>
    </submittedName>
</protein>
<proteinExistence type="inferred from homology"/>
<accession>A0A1Q8EFF0</accession>
<reference evidence="7" key="2">
    <citation type="submission" date="2016-12" db="EMBL/GenBank/DDBJ databases">
        <authorList>
            <person name="Gulvik C.A."/>
        </authorList>
    </citation>
    <scope>NUCLEOTIDE SEQUENCE [LARGE SCALE GENOMIC DNA]</scope>
    <source>
        <strain evidence="7">ATCC 51725</strain>
    </source>
</reference>
<dbReference type="EMBL" id="MSJL01000005">
    <property type="protein sequence ID" value="OLF50508.1"/>
    <property type="molecule type" value="Genomic_DNA"/>
</dbReference>